<proteinExistence type="predicted"/>
<name>A0AAD1J3H8_MYCMB</name>
<dbReference type="AlphaFoldDB" id="A0AAD1J3H8"/>
<protein>
    <submittedName>
        <fullName evidence="1">Uncharacterized protein</fullName>
    </submittedName>
</protein>
<dbReference type="EMBL" id="AP022617">
    <property type="protein sequence ID" value="BBZ61992.1"/>
    <property type="molecule type" value="Genomic_DNA"/>
</dbReference>
<organism evidence="1 2">
    <name type="scientific">Mycolicibacterium monacense</name>
    <name type="common">Mycobacterium monacense</name>
    <dbReference type="NCBI Taxonomy" id="85693"/>
    <lineage>
        <taxon>Bacteria</taxon>
        <taxon>Bacillati</taxon>
        <taxon>Actinomycetota</taxon>
        <taxon>Actinomycetes</taxon>
        <taxon>Mycobacteriales</taxon>
        <taxon>Mycobacteriaceae</taxon>
        <taxon>Mycolicibacterium</taxon>
    </lineage>
</organism>
<gene>
    <name evidence="1" type="ORF">MMON_32930</name>
</gene>
<evidence type="ECO:0000313" key="1">
    <source>
        <dbReference type="EMBL" id="BBZ61992.1"/>
    </source>
</evidence>
<evidence type="ECO:0000313" key="2">
    <source>
        <dbReference type="Proteomes" id="UP000466039"/>
    </source>
</evidence>
<sequence>MNQTELARALETIGISRQVLALGGHADYSWCLEQSDDGMWEVYWYERGTKNQLVRLTTESDACFQLLGRLTYSQLLAGAIGLKA</sequence>
<accession>A0AAD1J3H8</accession>
<dbReference type="Proteomes" id="UP000466039">
    <property type="component" value="Chromosome"/>
</dbReference>
<reference evidence="1 2" key="1">
    <citation type="journal article" date="2019" name="Emerg. Microbes Infect.">
        <title>Comprehensive subspecies identification of 175 nontuberculous mycobacteria species based on 7547 genomic profiles.</title>
        <authorList>
            <person name="Matsumoto Y."/>
            <person name="Kinjo T."/>
            <person name="Motooka D."/>
            <person name="Nabeya D."/>
            <person name="Jung N."/>
            <person name="Uechi K."/>
            <person name="Horii T."/>
            <person name="Iida T."/>
            <person name="Fujita J."/>
            <person name="Nakamura S."/>
        </authorList>
    </citation>
    <scope>NUCLEOTIDE SEQUENCE [LARGE SCALE GENOMIC DNA]</scope>
    <source>
        <strain evidence="1 2">JCM 15658</strain>
    </source>
</reference>
<keyword evidence="2" id="KW-1185">Reference proteome</keyword>